<evidence type="ECO:0000313" key="1">
    <source>
        <dbReference type="EMBL" id="CAB1456830.1"/>
    </source>
</evidence>
<proteinExistence type="predicted"/>
<accession>A0A9N7VWC6</accession>
<reference evidence="1" key="1">
    <citation type="submission" date="2020-03" db="EMBL/GenBank/DDBJ databases">
        <authorList>
            <person name="Weist P."/>
        </authorList>
    </citation>
    <scope>NUCLEOTIDE SEQUENCE</scope>
</reference>
<dbReference type="Proteomes" id="UP001153269">
    <property type="component" value="Unassembled WGS sequence"/>
</dbReference>
<sequence length="95" mass="10890">MPRNYNRKTTWGQTPLAEMESAAVERDHFNPVGAEFCKSENENSVGVELQRTFGKASSSDIPTYQKAVEVKRRAWVQRHCSTQLMNTQQMLLKSK</sequence>
<keyword evidence="2" id="KW-1185">Reference proteome</keyword>
<gene>
    <name evidence="1" type="ORF">PLEPLA_LOCUS44625</name>
</gene>
<dbReference type="AlphaFoldDB" id="A0A9N7VWC6"/>
<comment type="caution">
    <text evidence="1">The sequence shown here is derived from an EMBL/GenBank/DDBJ whole genome shotgun (WGS) entry which is preliminary data.</text>
</comment>
<name>A0A9N7VWC6_PLEPL</name>
<dbReference type="EMBL" id="CADEAL010004314">
    <property type="protein sequence ID" value="CAB1456830.1"/>
    <property type="molecule type" value="Genomic_DNA"/>
</dbReference>
<evidence type="ECO:0000313" key="2">
    <source>
        <dbReference type="Proteomes" id="UP001153269"/>
    </source>
</evidence>
<protein>
    <submittedName>
        <fullName evidence="1">Uncharacterized protein</fullName>
    </submittedName>
</protein>
<feature type="non-terminal residue" evidence="1">
    <location>
        <position position="95"/>
    </location>
</feature>
<organism evidence="1 2">
    <name type="scientific">Pleuronectes platessa</name>
    <name type="common">European plaice</name>
    <dbReference type="NCBI Taxonomy" id="8262"/>
    <lineage>
        <taxon>Eukaryota</taxon>
        <taxon>Metazoa</taxon>
        <taxon>Chordata</taxon>
        <taxon>Craniata</taxon>
        <taxon>Vertebrata</taxon>
        <taxon>Euteleostomi</taxon>
        <taxon>Actinopterygii</taxon>
        <taxon>Neopterygii</taxon>
        <taxon>Teleostei</taxon>
        <taxon>Neoteleostei</taxon>
        <taxon>Acanthomorphata</taxon>
        <taxon>Carangaria</taxon>
        <taxon>Pleuronectiformes</taxon>
        <taxon>Pleuronectoidei</taxon>
        <taxon>Pleuronectidae</taxon>
        <taxon>Pleuronectes</taxon>
    </lineage>
</organism>